<evidence type="ECO:0000313" key="3">
    <source>
        <dbReference type="EMBL" id="APG06255.1"/>
    </source>
</evidence>
<proteinExistence type="predicted"/>
<dbReference type="AlphaFoldDB" id="A0A1L3EYX5"/>
<evidence type="ECO:0000259" key="2">
    <source>
        <dbReference type="Pfam" id="PF25023"/>
    </source>
</evidence>
<evidence type="ECO:0000256" key="1">
    <source>
        <dbReference type="ARBA" id="ARBA00022737"/>
    </source>
</evidence>
<dbReference type="STRING" id="1440763.BJI69_21670"/>
<dbReference type="PRINTS" id="PR00394">
    <property type="entry name" value="RHSPROTEIN"/>
</dbReference>
<keyword evidence="4" id="KW-1185">Reference proteome</keyword>
<dbReference type="KEGG" id="lrz:BJI69_21670"/>
<name>A0A1L3EYX5_9GAMM</name>
<feature type="domain" description="Teneurin-like YD-shell" evidence="2">
    <location>
        <begin position="471"/>
        <end position="741"/>
    </location>
</feature>
<dbReference type="InterPro" id="IPR050708">
    <property type="entry name" value="T6SS_VgrG/RHS"/>
</dbReference>
<organism evidence="3 4">
    <name type="scientific">Luteibacter rhizovicinus DSM 16549</name>
    <dbReference type="NCBI Taxonomy" id="1440763"/>
    <lineage>
        <taxon>Bacteria</taxon>
        <taxon>Pseudomonadati</taxon>
        <taxon>Pseudomonadota</taxon>
        <taxon>Gammaproteobacteria</taxon>
        <taxon>Lysobacterales</taxon>
        <taxon>Rhodanobacteraceae</taxon>
        <taxon>Luteibacter</taxon>
    </lineage>
</organism>
<reference evidence="4" key="1">
    <citation type="submission" date="2016-09" db="EMBL/GenBank/DDBJ databases">
        <authorList>
            <person name="Lysoe E."/>
        </authorList>
    </citation>
    <scope>NUCLEOTIDE SEQUENCE [LARGE SCALE GENOMIC DNA]</scope>
    <source>
        <strain evidence="4">LJ96T</strain>
    </source>
</reference>
<dbReference type="PANTHER" id="PTHR32305">
    <property type="match status" value="1"/>
</dbReference>
<dbReference type="Gene3D" id="2.180.10.10">
    <property type="entry name" value="RHS repeat-associated core"/>
    <property type="match status" value="2"/>
</dbReference>
<dbReference type="Pfam" id="PF25023">
    <property type="entry name" value="TEN_YD-shell"/>
    <property type="match status" value="1"/>
</dbReference>
<protein>
    <recommendedName>
        <fullName evidence="2">Teneurin-like YD-shell domain-containing protein</fullName>
    </recommendedName>
</protein>
<dbReference type="NCBIfam" id="TIGR03696">
    <property type="entry name" value="Rhs_assc_core"/>
    <property type="match status" value="1"/>
</dbReference>
<keyword evidence="1" id="KW-0677">Repeat</keyword>
<dbReference type="Proteomes" id="UP000182987">
    <property type="component" value="Chromosome"/>
</dbReference>
<dbReference type="InterPro" id="IPR056823">
    <property type="entry name" value="TEN-like_YD-shell"/>
</dbReference>
<dbReference type="NCBIfam" id="TIGR01643">
    <property type="entry name" value="YD_repeat_2x"/>
    <property type="match status" value="4"/>
</dbReference>
<dbReference type="InterPro" id="IPR006530">
    <property type="entry name" value="YD"/>
</dbReference>
<evidence type="ECO:0000313" key="4">
    <source>
        <dbReference type="Proteomes" id="UP000182987"/>
    </source>
</evidence>
<dbReference type="InterPro" id="IPR022385">
    <property type="entry name" value="Rhs_assc_core"/>
</dbReference>
<dbReference type="Pfam" id="PF05593">
    <property type="entry name" value="RHS_repeat"/>
    <property type="match status" value="3"/>
</dbReference>
<gene>
    <name evidence="3" type="ORF">BJI69_21670</name>
</gene>
<sequence length="875" mass="92654">MQSPSSLFHDTVSYAWYPTTDESGCDTSGGACHHLGDLKSSTDGAGLVTTYVSYDKAGRVTRVKDPNGVLTDFVYTPRGWLASKTIRANASAVASPSDAVTTVAYDPTGTVHSVTDPDGVVTTYTYDAAHRLTDITDASGNHIHYTLDLAGNRTSSQVLTLAGTVVRSQGRTFNALGQLTVLADGLNRTVFSAAFSDSYDANGNLVHSQDGLGHQTKQAFDGLNRLVSTLQNYQGTDTATANSQTASNLDALDRVNVFSDPDGLNTTYDIDALGNSVGLHSPDTGTTTHSFDVAGNAVTSIDATNNSRARTYDADNRLLTETFADTSLNVQYKYDEADTVTGCAGSFGKGRLTRVIEGSGGIIWCYDNRGNVVTKQQTVGTVSRTTSYAWTAANRLASVTTANGTLIAYTRNSLGQITSILTTPAVAGVTTVVSNVVHMPFGPVASYTLGDGQAVTLTYDANGAWTDVASTAFSLHVKRDVARNIVAVGDAAGVPTPTETYSYDPLYRLTGVNAADGTAIEAYTYNKTGDRLSKVGPGLLTGTYNYAAGTHHLTGVGTTTRVVDERGNTTADVLASGAYGYGYNGRNRLTVVQNGGVTVGSYVLNALGERVQKTAGGLTTRFDYDEDSRLVSESAGTASRDYIWMEGMPVGVVDQTGTATTVNFIHSDGLGSPRAVTSSAGAVLWQWAYAGNPFGEVPPTVSTGYMLNLRFAGQYFDGESGLSYNVNRDYDAATGRYLQSDPMGLPAGPSTYAYISSQPLTATDLLGLCNDDGDDHDECEELLRVDTDTCNAITKRRGARAGEACHASASERYAACLRGRPIPNLNTWNNREALSPRDWGWWEQTTGLTGAALVAYLIVSEGTRIIPARNAIPVP</sequence>
<dbReference type="EMBL" id="CP017480">
    <property type="protein sequence ID" value="APG06255.1"/>
    <property type="molecule type" value="Genomic_DNA"/>
</dbReference>
<dbReference type="PANTHER" id="PTHR32305:SF15">
    <property type="entry name" value="PROTEIN RHSA-RELATED"/>
    <property type="match status" value="1"/>
</dbReference>
<accession>A0A1L3EYX5</accession>
<dbReference type="InterPro" id="IPR031325">
    <property type="entry name" value="RHS_repeat"/>
</dbReference>